<feature type="region of interest" description="Disordered" evidence="3">
    <location>
        <begin position="2126"/>
        <end position="2145"/>
    </location>
</feature>
<dbReference type="RefSeq" id="XP_015523802.2">
    <property type="nucleotide sequence ID" value="XM_015668316.2"/>
</dbReference>
<name>A0A6J0CB54_NEOLC</name>
<feature type="compositionally biased region" description="Basic and acidic residues" evidence="3">
    <location>
        <begin position="1779"/>
        <end position="1798"/>
    </location>
</feature>
<evidence type="ECO:0000256" key="1">
    <source>
        <dbReference type="ARBA" id="ARBA00022902"/>
    </source>
</evidence>
<dbReference type="GO" id="GO:0000977">
    <property type="term" value="F:RNA polymerase II transcription regulatory region sequence-specific DNA binding"/>
    <property type="evidence" value="ECO:0007669"/>
    <property type="project" value="TreeGrafter"/>
</dbReference>
<dbReference type="Pfam" id="PF00010">
    <property type="entry name" value="HLH"/>
    <property type="match status" value="1"/>
</dbReference>
<feature type="region of interest" description="Disordered" evidence="3">
    <location>
        <begin position="1753"/>
        <end position="1804"/>
    </location>
</feature>
<dbReference type="GO" id="GO:0007399">
    <property type="term" value="P:nervous system development"/>
    <property type="evidence" value="ECO:0007669"/>
    <property type="project" value="UniProtKB-KW"/>
</dbReference>
<keyword evidence="1" id="KW-0524">Neurogenesis</keyword>
<dbReference type="OrthoDB" id="60033at2759"/>
<proteinExistence type="predicted"/>
<feature type="compositionally biased region" description="Basic and acidic residues" evidence="3">
    <location>
        <begin position="408"/>
        <end position="429"/>
    </location>
</feature>
<evidence type="ECO:0000313" key="6">
    <source>
        <dbReference type="RefSeq" id="XP_015523802.2"/>
    </source>
</evidence>
<feature type="compositionally biased region" description="Basic residues" evidence="3">
    <location>
        <begin position="1762"/>
        <end position="1771"/>
    </location>
</feature>
<accession>A0A6J0CB54</accession>
<organism evidence="6">
    <name type="scientific">Neodiprion lecontei</name>
    <name type="common">Redheaded pine sawfly</name>
    <dbReference type="NCBI Taxonomy" id="441921"/>
    <lineage>
        <taxon>Eukaryota</taxon>
        <taxon>Metazoa</taxon>
        <taxon>Ecdysozoa</taxon>
        <taxon>Arthropoda</taxon>
        <taxon>Hexapoda</taxon>
        <taxon>Insecta</taxon>
        <taxon>Pterygota</taxon>
        <taxon>Neoptera</taxon>
        <taxon>Endopterygota</taxon>
        <taxon>Hymenoptera</taxon>
        <taxon>Tenthredinoidea</taxon>
        <taxon>Diprionidae</taxon>
        <taxon>Diprioninae</taxon>
        <taxon>Neodiprion</taxon>
    </lineage>
</organism>
<feature type="compositionally biased region" description="Basic and acidic residues" evidence="3">
    <location>
        <begin position="178"/>
        <end position="188"/>
    </location>
</feature>
<feature type="region of interest" description="Disordered" evidence="3">
    <location>
        <begin position="2091"/>
        <end position="2120"/>
    </location>
</feature>
<dbReference type="GeneID" id="107227227"/>
<dbReference type="PANTHER" id="PTHR13935:SF106">
    <property type="entry name" value="ACHAETE-SCUTE COMPLEX PROTEIN T5-RELATED"/>
    <property type="match status" value="1"/>
</dbReference>
<reference evidence="6" key="1">
    <citation type="submission" date="2025-08" db="UniProtKB">
        <authorList>
            <consortium name="RefSeq"/>
        </authorList>
    </citation>
    <scope>IDENTIFICATION</scope>
    <source>
        <tissue evidence="6">Thorax and Abdomen</tissue>
    </source>
</reference>
<dbReference type="CDD" id="cd00083">
    <property type="entry name" value="bHLH_SF"/>
    <property type="match status" value="1"/>
</dbReference>
<feature type="compositionally biased region" description="Basic and acidic residues" evidence="3">
    <location>
        <begin position="490"/>
        <end position="499"/>
    </location>
</feature>
<dbReference type="GO" id="GO:0046983">
    <property type="term" value="F:protein dimerization activity"/>
    <property type="evidence" value="ECO:0007669"/>
    <property type="project" value="InterPro"/>
</dbReference>
<evidence type="ECO:0000313" key="5">
    <source>
        <dbReference type="Proteomes" id="UP000829291"/>
    </source>
</evidence>
<feature type="region of interest" description="Disordered" evidence="3">
    <location>
        <begin position="135"/>
        <end position="267"/>
    </location>
</feature>
<dbReference type="KEGG" id="nlo:107227227"/>
<evidence type="ECO:0000259" key="4">
    <source>
        <dbReference type="PROSITE" id="PS50888"/>
    </source>
</evidence>
<feature type="compositionally biased region" description="Basic residues" evidence="3">
    <location>
        <begin position="246"/>
        <end position="257"/>
    </location>
</feature>
<sequence>MPRKENTKARTWERDRRERMNTYFKTLGDLLPPHQDGRKRNKVDILTHAAKYIKELHGRMEELFHAHASDVHKEELVRLKKLVTQLFSRTQLLSTLLKEAGISIPAEPAIEKVSAFKWVNRIGAEDIEKLFPRVEEKKRSKKKKEKIARNKVPSKRKSIVSSQSKSKIASNDNAASKNTDHKIEDQENRLNTSNKDSKRADDEVDSDAPDGGPKTNVPATTSSSQSTEANNTPPKRRNNNSGAKKVGSHKTVKRKTKTNQQNKIINQPVANITSGTLILSRGKIMPVVTPITPLASNIIVNGQSQSTNPIILSNAQPNQMIVMQHLPNPAHNSVIPVCNQTLINAVQKVTLNPVPSIQTNIIVSSQDWVSNVKSIIHATKISGRKSILPKGKEITKTTMTYKVPIPAVHKEKSDRSKDVVNRKDAEAKTKIKNAAKGAKNQQSSSKSVNVEETSKANTKNHNSTNTNKELSGSIPLKRILNTKSTNQDEPDSKKLKSVDGSDDMSQDENNMQAKNSQVNNSVSTCESIESLQHVVQKIGTEMTDGLAKDDTPTFQIHTNKSNLNTNSESPNNSSKHEYLPLSSTNENSSTLETAEPSVLSACSNSGSLTALKEADSAIIKSTDSLNAASLGEAQISTRNCPMPSLNDVIAATRFSEGMTVSTDSSATTNEKLEVSPTNVGASESAVAISSAGCEGSERKGAEKEETVSENVKSVCNLGTRFDSLLQANVKRPDMVESIPTLEASKIILNLDTNTTTTLKPEANSIPKSINAALLNEDDNLQANKIGSFAKDEGLKSLSYSADNSFIPISRTEALHSDLSNDIFASLQVPSSSHHPESISPTAAFLMAFPLVSSLNGKTEVLEEEMKEDFKDRSQTPPMLLQIGAMEPNSFKLKTSAAIVSKESATNAQHEVIEGEKKIVSSHVVSQQATSSMQKSMTENNKEVGNSSKITNEQPEVKESQNLGGNLETHDKRTPQSMEVELTKSMPKIIRTENVKEQYKIVQTSIPLSLTTPVEMNNTFAYTSPTSTTVSYSAASAITTCAPAQIQSSPVVHHNRSVTKNTQNIIVPVVASASSVSDSSTNLAEGINSRFQIPAESHTSIPVSRSKYDLRPQYTATQNFIPNYTNLSRNMELPQYTPPTFTSSVHKTPQNSLGNVCGITNVSQTLTQCHVMPKNHTSSQNLHINYPVHNKESHVATSTDQTQNLSDSLRSKQQNQDHRHETYHTKKVETENFGQNFSFTKDNNVVNPQNQTVQGNSNAVIFQDKHSTTQTYMPYSKDSKKITGSMVPTVSSGKLILENTVHYPQNSMVVASNYEQSTVTDNNMKSTTTVAHNSSNFSILSWTTFSPAGGNNNTMHYEQGQVPADTTENKTICENFGYVPLHKENVGFTNMLPEFSNDAGLNVNKLGNKPMVQAQKQPFIDQPKSQNIQTTLALQKQNQNPSADYKFSNENKTKAKYTIENNSMQSIYANMEQQAKHQTIPNKQEKSNYPMPSYNPQVLFNVPDTMPQVKYSTENYTGANFKYTEKPQQNQKYQPAGQSHAVPAPLEQTNSVYKQSQNGNKSKAQQIRPPVNWMMTPEIKHNTNISDIILPPIGKELEYCQNNLFAQNTSYNQGATNQFYNNYDVTHSFPNIPVLQNEPRKVDTFYSEDQPFSWSPNKNTHVPEQTQTVKPIDQHIVPSTLPTLVGDLALGTNIPEKQNFLFGQMPARLPTEHNKDLLKEKESNATREFHTILNPQNGQQVPQGTFLSVSQLVEHEKAEKSQQARKHQRKSTSPRGNGKRQLDIRKQGPSDQLHHEDAKSSVQTFSEQNYQQKYHQNDAHWRNRNCKSNYTAEALIGTNTNVPDDNQQDKHASIKFTPNYAQNKFSGALPTDTMMPINYFSNADDGSNYGQTNQNFNSYAYSSNANIYPTTNFITSISNTPSSYMMPLHENSDYLEPNSFLLPNASASNTLKSQHYTSKHQNCDKRSYSTPKRSKRKPEITQNIEFPMPGINSPLEDYHPSFLSHANLYQNPTQANIYPKAVNTNLPGLPMPGNQNAIGSGELPMNSNTARGTTSNSPMVMAHPSGTSLTNFNLSTIFPEINDKVQVAGYKPPNSMLPGLTQPTGHTSNYTQRSNYSNSLGHVPQVSESAQFPNNMTPSSSVHYKN</sequence>
<feature type="region of interest" description="Disordered" evidence="3">
    <location>
        <begin position="929"/>
        <end position="976"/>
    </location>
</feature>
<keyword evidence="2" id="KW-0238">DNA-binding</keyword>
<feature type="domain" description="BHLH" evidence="4">
    <location>
        <begin position="4"/>
        <end position="56"/>
    </location>
</feature>
<dbReference type="PROSITE" id="PS50888">
    <property type="entry name" value="BHLH"/>
    <property type="match status" value="1"/>
</dbReference>
<dbReference type="GO" id="GO:0000981">
    <property type="term" value="F:DNA-binding transcription factor activity, RNA polymerase II-specific"/>
    <property type="evidence" value="ECO:0007669"/>
    <property type="project" value="TreeGrafter"/>
</dbReference>
<evidence type="ECO:0000256" key="3">
    <source>
        <dbReference type="SAM" id="MobiDB-lite"/>
    </source>
</evidence>
<dbReference type="GO" id="GO:0090575">
    <property type="term" value="C:RNA polymerase II transcription regulator complex"/>
    <property type="evidence" value="ECO:0007669"/>
    <property type="project" value="TreeGrafter"/>
</dbReference>
<dbReference type="Proteomes" id="UP000829291">
    <property type="component" value="Chromosome 4"/>
</dbReference>
<feature type="compositionally biased region" description="Polar residues" evidence="3">
    <location>
        <begin position="552"/>
        <end position="573"/>
    </location>
</feature>
<gene>
    <name evidence="6" type="primary">LOC107227227</name>
</gene>
<feature type="compositionally biased region" description="Low complexity" evidence="3">
    <location>
        <begin position="159"/>
        <end position="170"/>
    </location>
</feature>
<dbReference type="InterPro" id="IPR036638">
    <property type="entry name" value="HLH_DNA-bd_sf"/>
</dbReference>
<dbReference type="InterPro" id="IPR015660">
    <property type="entry name" value="MASH1/Ascl1a-like"/>
</dbReference>
<feature type="compositionally biased region" description="Polar residues" evidence="3">
    <location>
        <begin position="929"/>
        <end position="963"/>
    </location>
</feature>
<feature type="compositionally biased region" description="Low complexity" evidence="3">
    <location>
        <begin position="455"/>
        <end position="468"/>
    </location>
</feature>
<evidence type="ECO:0000256" key="2">
    <source>
        <dbReference type="ARBA" id="ARBA00023125"/>
    </source>
</evidence>
<feature type="compositionally biased region" description="Polar residues" evidence="3">
    <location>
        <begin position="2100"/>
        <end position="2120"/>
    </location>
</feature>
<dbReference type="PANTHER" id="PTHR13935">
    <property type="entry name" value="ACHAETE-SCUTE TRANSCRIPTION FACTOR-RELATED"/>
    <property type="match status" value="1"/>
</dbReference>
<dbReference type="SMART" id="SM00353">
    <property type="entry name" value="HLH"/>
    <property type="match status" value="1"/>
</dbReference>
<feature type="region of interest" description="Disordered" evidence="3">
    <location>
        <begin position="1952"/>
        <end position="1977"/>
    </location>
</feature>
<dbReference type="Gene3D" id="4.10.280.10">
    <property type="entry name" value="Helix-loop-helix DNA-binding domain"/>
    <property type="match status" value="1"/>
</dbReference>
<protein>
    <submittedName>
        <fullName evidence="6">Uncharacterized protein LOC107227227</fullName>
    </submittedName>
</protein>
<feature type="compositionally biased region" description="Polar residues" evidence="3">
    <location>
        <begin position="258"/>
        <end position="267"/>
    </location>
</feature>
<dbReference type="SUPFAM" id="SSF47459">
    <property type="entry name" value="HLH, helix-loop-helix DNA-binding domain"/>
    <property type="match status" value="1"/>
</dbReference>
<feature type="compositionally biased region" description="Polar residues" evidence="3">
    <location>
        <begin position="439"/>
        <end position="451"/>
    </location>
</feature>
<feature type="region of interest" description="Disordered" evidence="3">
    <location>
        <begin position="405"/>
        <end position="523"/>
    </location>
</feature>
<dbReference type="InParanoid" id="A0A6J0CB54"/>
<feature type="compositionally biased region" description="Polar residues" evidence="3">
    <location>
        <begin position="217"/>
        <end position="233"/>
    </location>
</feature>
<dbReference type="InterPro" id="IPR011598">
    <property type="entry name" value="bHLH_dom"/>
</dbReference>
<feature type="compositionally biased region" description="Polar residues" evidence="3">
    <location>
        <begin position="507"/>
        <end position="523"/>
    </location>
</feature>
<keyword evidence="5" id="KW-1185">Reference proteome</keyword>
<feature type="region of interest" description="Disordered" evidence="3">
    <location>
        <begin position="547"/>
        <end position="589"/>
    </location>
</feature>